<feature type="compositionally biased region" description="Basic and acidic residues" evidence="1">
    <location>
        <begin position="93"/>
        <end position="107"/>
    </location>
</feature>
<gene>
    <name evidence="2" type="ORF">JJN12_04470</name>
</gene>
<organism evidence="2 3">
    <name type="scientific">Catonella massiliensis</name>
    <dbReference type="NCBI Taxonomy" id="2799636"/>
    <lineage>
        <taxon>Bacteria</taxon>
        <taxon>Bacillati</taxon>
        <taxon>Bacillota</taxon>
        <taxon>Clostridia</taxon>
        <taxon>Lachnospirales</taxon>
        <taxon>Lachnospiraceae</taxon>
        <taxon>Catonella</taxon>
    </lineage>
</organism>
<dbReference type="Proteomes" id="UP000604730">
    <property type="component" value="Unassembled WGS sequence"/>
</dbReference>
<name>A0ABS1IZ74_9FIRM</name>
<keyword evidence="3" id="KW-1185">Reference proteome</keyword>
<reference evidence="2 3" key="1">
    <citation type="submission" date="2021-01" db="EMBL/GenBank/DDBJ databases">
        <title>Isolation and description of Catonella massiliensis sp. nov., a novel Catonella species, isolated from a stable periodontitis subject.</title>
        <authorList>
            <person name="Antezack A."/>
            <person name="Boxberger M."/>
            <person name="La Scola B."/>
            <person name="Monnet-Corti V."/>
        </authorList>
    </citation>
    <scope>NUCLEOTIDE SEQUENCE [LARGE SCALE GENOMIC DNA]</scope>
    <source>
        <strain evidence="2 3">Marseille-Q4567</strain>
    </source>
</reference>
<accession>A0ABS1IZ74</accession>
<proteinExistence type="predicted"/>
<evidence type="ECO:0000313" key="2">
    <source>
        <dbReference type="EMBL" id="MBK5897040.1"/>
    </source>
</evidence>
<dbReference type="EMBL" id="JAEPRJ010000001">
    <property type="protein sequence ID" value="MBK5897040.1"/>
    <property type="molecule type" value="Genomic_DNA"/>
</dbReference>
<evidence type="ECO:0000313" key="3">
    <source>
        <dbReference type="Proteomes" id="UP000604730"/>
    </source>
</evidence>
<feature type="region of interest" description="Disordered" evidence="1">
    <location>
        <begin position="93"/>
        <end position="133"/>
    </location>
</feature>
<feature type="compositionally biased region" description="Low complexity" evidence="1">
    <location>
        <begin position="108"/>
        <end position="125"/>
    </location>
</feature>
<dbReference type="RefSeq" id="WP_208428549.1">
    <property type="nucleotide sequence ID" value="NZ_JAEPRJ010000001.1"/>
</dbReference>
<sequence>MKLIIILVFIIVALVKYANKNNANKNIGNQSGANVTPKNDNTYYTATQGNSQKSAKAFKEISTYQTSQMVNEPVVNRDATVDVINEFTKSYENKKAQNEAKKPKPAKEAVVNKPSASSPFAASKPVRVEKENKDRSYGWGVFDDFAASDALYLARKDVELRNLEKVS</sequence>
<comment type="caution">
    <text evidence="2">The sequence shown here is derived from an EMBL/GenBank/DDBJ whole genome shotgun (WGS) entry which is preliminary data.</text>
</comment>
<evidence type="ECO:0000256" key="1">
    <source>
        <dbReference type="SAM" id="MobiDB-lite"/>
    </source>
</evidence>
<protein>
    <submittedName>
        <fullName evidence="2">Uncharacterized protein</fullName>
    </submittedName>
</protein>